<reference evidence="2 3" key="1">
    <citation type="submission" date="2018-09" db="EMBL/GenBank/DDBJ databases">
        <authorList>
            <person name="Zhu H."/>
        </authorList>
    </citation>
    <scope>NUCLEOTIDE SEQUENCE [LARGE SCALE GENOMIC DNA]</scope>
    <source>
        <strain evidence="2 3">K2S05-167</strain>
    </source>
</reference>
<dbReference type="RefSeq" id="WP_119761423.1">
    <property type="nucleotide sequence ID" value="NZ_QYUJ01000010.1"/>
</dbReference>
<dbReference type="EMBL" id="QYUJ01000010">
    <property type="protein sequence ID" value="RJF74471.1"/>
    <property type="molecule type" value="Genomic_DNA"/>
</dbReference>
<evidence type="ECO:0000313" key="2">
    <source>
        <dbReference type="EMBL" id="RJF74471.1"/>
    </source>
</evidence>
<evidence type="ECO:0000256" key="1">
    <source>
        <dbReference type="SAM" id="MobiDB-lite"/>
    </source>
</evidence>
<evidence type="ECO:0000313" key="3">
    <source>
        <dbReference type="Proteomes" id="UP000286287"/>
    </source>
</evidence>
<accession>A0A418VEE5</accession>
<feature type="region of interest" description="Disordered" evidence="1">
    <location>
        <begin position="599"/>
        <end position="626"/>
    </location>
</feature>
<name>A0A418VEE5_9DEIO</name>
<comment type="caution">
    <text evidence="2">The sequence shown here is derived from an EMBL/GenBank/DDBJ whole genome shotgun (WGS) entry which is preliminary data.</text>
</comment>
<dbReference type="Proteomes" id="UP000286287">
    <property type="component" value="Unassembled WGS sequence"/>
</dbReference>
<gene>
    <name evidence="2" type="ORF">D3875_04110</name>
</gene>
<organism evidence="2 3">
    <name type="scientific">Deinococcus cavernae</name>
    <dbReference type="NCBI Taxonomy" id="2320857"/>
    <lineage>
        <taxon>Bacteria</taxon>
        <taxon>Thermotogati</taxon>
        <taxon>Deinococcota</taxon>
        <taxon>Deinococci</taxon>
        <taxon>Deinococcales</taxon>
        <taxon>Deinococcaceae</taxon>
        <taxon>Deinococcus</taxon>
    </lineage>
</organism>
<feature type="region of interest" description="Disordered" evidence="1">
    <location>
        <begin position="371"/>
        <end position="390"/>
    </location>
</feature>
<dbReference type="AlphaFoldDB" id="A0A418VEE5"/>
<dbReference type="OrthoDB" id="74280at2"/>
<protein>
    <submittedName>
        <fullName evidence="2">Uncharacterized protein</fullName>
    </submittedName>
</protein>
<sequence length="716" mass="78789">MPFIILSTGGQPEPVWEWHSGQPLLIQTTVKGGWQAGTPLLIRAATAPLWQSGAGLSIRLRTADLPAPVVPPLPPVPAGAVVHAPPIAYLITHGGLPLQAVSYSLGNSRGDGDAKDKPTATVELRGQYGGLGGELFISVTATSLTDGQHYAEVYGPFTGLRPSMALKADGWVTTLSLADTTAADAEREQGWDVLQREYLPWEIERDLTPEQQAEKAREDALKQQALKDVKCQDKAKPDLRSQSVHSVIYWLIERLALPTVITAPLPYARDRFWATEDTGTDWIGTSYKVKGKKAIDALRDILGRVGWTVKLLEGQVIVGPPAPLSSGKAESAGELNLPEALLTETRIELVNATEESGDFTTPRRYDFTGASRRFYKPPIPNDDPSTTPEETFETMKAGTMSWGPLTAYSTREDGTMRLESTTSGKRTKAGGVLVSEEQQKDGIVKVKGWPDADGNQPMVEMWAAPLEKRTTTYGYSDPLYPQAITEQLETVAAFQEVMGFVSDPSEVIRTTQTWHPKGWLQRKDTVKRAIGEWLTWTNADGSTTYTLPAWSTETEHETWYPTRPGWWKHHIIRTTETYVLRRLDDEPEELVKHVKSEVLVNEETDQGPPLAPTSGDDTCPEDKPEGFEYRVPLTGSFNTNGRGDPVSVDIEWATSIPATYFEWVTATNRQRPAKRTTYSAPVPIRARLGSVVKSYSIQGKAGSVQASAVIEEVTEP</sequence>
<keyword evidence="3" id="KW-1185">Reference proteome</keyword>
<proteinExistence type="predicted"/>